<gene>
    <name evidence="5" type="ORF">MNBD_ACTINO01-2578</name>
</gene>
<accession>A0A3B0SSJ5</accession>
<reference evidence="5" key="1">
    <citation type="submission" date="2018-06" db="EMBL/GenBank/DDBJ databases">
        <authorList>
            <person name="Zhirakovskaya E."/>
        </authorList>
    </citation>
    <scope>NUCLEOTIDE SEQUENCE</scope>
</reference>
<dbReference type="UniPathway" id="UPA00072"/>
<organism evidence="5">
    <name type="scientific">hydrothermal vent metagenome</name>
    <dbReference type="NCBI Taxonomy" id="652676"/>
    <lineage>
        <taxon>unclassified sequences</taxon>
        <taxon>metagenomes</taxon>
        <taxon>ecological metagenomes</taxon>
    </lineage>
</organism>
<dbReference type="EMBL" id="UOEI01000503">
    <property type="protein sequence ID" value="VAW07063.1"/>
    <property type="molecule type" value="Genomic_DNA"/>
</dbReference>
<dbReference type="AlphaFoldDB" id="A0A3B0SSJ5"/>
<evidence type="ECO:0000256" key="2">
    <source>
        <dbReference type="ARBA" id="ARBA00004712"/>
    </source>
</evidence>
<evidence type="ECO:0000256" key="1">
    <source>
        <dbReference type="ARBA" id="ARBA00001966"/>
    </source>
</evidence>
<dbReference type="NCBIfam" id="TIGR03550">
    <property type="entry name" value="F420_cofG"/>
    <property type="match status" value="1"/>
</dbReference>
<dbReference type="InterPro" id="IPR019939">
    <property type="entry name" value="CofG_family"/>
</dbReference>
<sequence length="206" mass="22536">LTEPGMPHHDCPDKVPSLRAETIREAGRQKVPFTSGILVGIGEHPVEVVDSLIALAEMQREFGHIQEFIIQNFRAKANTRMRNAPEPETSYFVRVVALARVILGAQANVQVPPNLTEDFSVYLGAGINDWGGVSPLTIDWVNPEAPWPDLARLEAVTGEAGFALRPRLPVYPEYVGSEWIDANLLGAVVGRATSDGYADIPIDRNT</sequence>
<keyword evidence="3" id="KW-0004">4Fe-4S</keyword>
<dbReference type="GO" id="GO:0016765">
    <property type="term" value="F:transferase activity, transferring alkyl or aryl (other than methyl) groups"/>
    <property type="evidence" value="ECO:0007669"/>
    <property type="project" value="InterPro"/>
</dbReference>
<dbReference type="PANTHER" id="PTHR43076:SF15">
    <property type="entry name" value="7,8-DIDEMETHYL-8-HYDROXY-5-DEAZARIBOFLAVIN SYNTHASE"/>
    <property type="match status" value="1"/>
</dbReference>
<dbReference type="GO" id="GO:0051539">
    <property type="term" value="F:4 iron, 4 sulfur cluster binding"/>
    <property type="evidence" value="ECO:0007669"/>
    <property type="project" value="UniProtKB-KW"/>
</dbReference>
<feature type="non-terminal residue" evidence="5">
    <location>
        <position position="1"/>
    </location>
</feature>
<keyword evidence="3" id="KW-0479">Metal-binding</keyword>
<evidence type="ECO:0000256" key="3">
    <source>
        <dbReference type="ARBA" id="ARBA00022485"/>
    </source>
</evidence>
<dbReference type="NCBIfam" id="NF004884">
    <property type="entry name" value="PRK06245.1"/>
    <property type="match status" value="1"/>
</dbReference>
<dbReference type="GO" id="GO:0044689">
    <property type="term" value="F:7,8-didemethyl-8-hydroxy-5-deazariboflavin synthase activity"/>
    <property type="evidence" value="ECO:0007669"/>
    <property type="project" value="TreeGrafter"/>
</dbReference>
<dbReference type="InterPro" id="IPR013785">
    <property type="entry name" value="Aldolase_TIM"/>
</dbReference>
<dbReference type="InterPro" id="IPR034405">
    <property type="entry name" value="F420"/>
</dbReference>
<keyword evidence="4" id="KW-0456">Lyase</keyword>
<dbReference type="SUPFAM" id="SSF102114">
    <property type="entry name" value="Radical SAM enzymes"/>
    <property type="match status" value="1"/>
</dbReference>
<evidence type="ECO:0000313" key="5">
    <source>
        <dbReference type="EMBL" id="VAW07063.1"/>
    </source>
</evidence>
<proteinExistence type="predicted"/>
<comment type="cofactor">
    <cofactor evidence="1">
        <name>[4Fe-4S] cluster</name>
        <dbReference type="ChEBI" id="CHEBI:49883"/>
    </cofactor>
</comment>
<keyword evidence="3" id="KW-0411">Iron-sulfur</keyword>
<name>A0A3B0SSJ5_9ZZZZ</name>
<keyword evidence="3" id="KW-0408">Iron</keyword>
<evidence type="ECO:0000256" key="4">
    <source>
        <dbReference type="ARBA" id="ARBA00023239"/>
    </source>
</evidence>
<dbReference type="InterPro" id="IPR058240">
    <property type="entry name" value="rSAM_sf"/>
</dbReference>
<dbReference type="PANTHER" id="PTHR43076">
    <property type="entry name" value="FO SYNTHASE (COFH)"/>
    <property type="match status" value="1"/>
</dbReference>
<protein>
    <submittedName>
        <fullName evidence="5">7,8-didemethyl-8-hydroxy-5-deazariboflavin synthase subunit 1 / 7,8-didemethyl-8-hydroxy-5-deazariboflavin synthase subunit 2</fullName>
    </submittedName>
</protein>
<comment type="pathway">
    <text evidence="2">Cofactor biosynthesis; coenzyme F0 biosynthesis.</text>
</comment>
<dbReference type="Gene3D" id="3.20.20.70">
    <property type="entry name" value="Aldolase class I"/>
    <property type="match status" value="1"/>
</dbReference>